<evidence type="ECO:0000259" key="2">
    <source>
        <dbReference type="Pfam" id="PF00582"/>
    </source>
</evidence>
<evidence type="ECO:0000313" key="4">
    <source>
        <dbReference type="Proteomes" id="UP000539313"/>
    </source>
</evidence>
<feature type="domain" description="UspA" evidence="2">
    <location>
        <begin position="3"/>
        <end position="138"/>
    </location>
</feature>
<gene>
    <name evidence="3" type="ORF">HNR21_001650</name>
</gene>
<reference evidence="3 4" key="1">
    <citation type="submission" date="2020-08" db="EMBL/GenBank/DDBJ databases">
        <title>Sequencing the genomes of 1000 actinobacteria strains.</title>
        <authorList>
            <person name="Klenk H.-P."/>
        </authorList>
    </citation>
    <scope>NUCLEOTIDE SEQUENCE [LARGE SCALE GENOMIC DNA]</scope>
    <source>
        <strain evidence="3 4">DSM 45823</strain>
    </source>
</reference>
<name>A0A7W3MVP9_9ACTN</name>
<accession>A0A7W3MVP9</accession>
<dbReference type="InterPro" id="IPR014729">
    <property type="entry name" value="Rossmann-like_a/b/a_fold"/>
</dbReference>
<feature type="domain" description="UspA" evidence="2">
    <location>
        <begin position="150"/>
        <end position="275"/>
    </location>
</feature>
<dbReference type="RefSeq" id="WP_182704706.1">
    <property type="nucleotide sequence ID" value="NZ_JACJII010000001.1"/>
</dbReference>
<sequence length="277" mass="29472">MKEPIIVGVDGSHHGLRALKWAAAEAEIHRVPLRLVHASALLGDDGTVFPEAALARLRAERSRRLDEAAAAVLARSPDLDMRTELLAEEPGQALVRAGRDAALLVVGSRGTGGFDGLLLGSVSLHVAAYATCPVMVIPQTAPDPERASLRIVVGVDEEHPADHVLGWAFAEADRRGVPLTALHAVYTGYGSPRQRIGEEMELSEALAGWTAKYPDLPLTRELPEDKPARALITASQSAALLVVGARRRQGRIGMALGRVNHAVLHHAHCPTVVVPAP</sequence>
<dbReference type="EMBL" id="JACJII010000001">
    <property type="protein sequence ID" value="MBA9002768.1"/>
    <property type="molecule type" value="Genomic_DNA"/>
</dbReference>
<organism evidence="3 4">
    <name type="scientific">Thermomonospora cellulosilytica</name>
    <dbReference type="NCBI Taxonomy" id="1411118"/>
    <lineage>
        <taxon>Bacteria</taxon>
        <taxon>Bacillati</taxon>
        <taxon>Actinomycetota</taxon>
        <taxon>Actinomycetes</taxon>
        <taxon>Streptosporangiales</taxon>
        <taxon>Thermomonosporaceae</taxon>
        <taxon>Thermomonospora</taxon>
    </lineage>
</organism>
<dbReference type="Pfam" id="PF00582">
    <property type="entry name" value="Usp"/>
    <property type="match status" value="2"/>
</dbReference>
<dbReference type="Gene3D" id="3.40.50.620">
    <property type="entry name" value="HUPs"/>
    <property type="match status" value="2"/>
</dbReference>
<dbReference type="InterPro" id="IPR006015">
    <property type="entry name" value="Universal_stress_UspA"/>
</dbReference>
<evidence type="ECO:0000313" key="3">
    <source>
        <dbReference type="EMBL" id="MBA9002768.1"/>
    </source>
</evidence>
<protein>
    <submittedName>
        <fullName evidence="3">Nucleotide-binding universal stress UspA family protein</fullName>
    </submittedName>
</protein>
<comment type="similarity">
    <text evidence="1">Belongs to the universal stress protein A family.</text>
</comment>
<dbReference type="InterPro" id="IPR006016">
    <property type="entry name" value="UspA"/>
</dbReference>
<dbReference type="PRINTS" id="PR01438">
    <property type="entry name" value="UNVRSLSTRESS"/>
</dbReference>
<keyword evidence="4" id="KW-1185">Reference proteome</keyword>
<dbReference type="Proteomes" id="UP000539313">
    <property type="component" value="Unassembled WGS sequence"/>
</dbReference>
<dbReference type="AlphaFoldDB" id="A0A7W3MVP9"/>
<dbReference type="SUPFAM" id="SSF52402">
    <property type="entry name" value="Adenine nucleotide alpha hydrolases-like"/>
    <property type="match status" value="2"/>
</dbReference>
<dbReference type="PANTHER" id="PTHR46268">
    <property type="entry name" value="STRESS RESPONSE PROTEIN NHAX"/>
    <property type="match status" value="1"/>
</dbReference>
<evidence type="ECO:0000256" key="1">
    <source>
        <dbReference type="ARBA" id="ARBA00008791"/>
    </source>
</evidence>
<comment type="caution">
    <text evidence="3">The sequence shown here is derived from an EMBL/GenBank/DDBJ whole genome shotgun (WGS) entry which is preliminary data.</text>
</comment>
<proteinExistence type="inferred from homology"/>
<dbReference type="PANTHER" id="PTHR46268:SF6">
    <property type="entry name" value="UNIVERSAL STRESS PROTEIN UP12"/>
    <property type="match status" value="1"/>
</dbReference>